<dbReference type="Proteomes" id="UP001205965">
    <property type="component" value="Unassembled WGS sequence"/>
</dbReference>
<evidence type="ECO:0000256" key="1">
    <source>
        <dbReference type="ARBA" id="ARBA00023002"/>
    </source>
</evidence>
<evidence type="ECO:0000259" key="2">
    <source>
        <dbReference type="Pfam" id="PF08240"/>
    </source>
</evidence>
<dbReference type="InterPro" id="IPR011032">
    <property type="entry name" value="GroES-like_sf"/>
</dbReference>
<comment type="caution">
    <text evidence="3">The sequence shown here is derived from an EMBL/GenBank/DDBJ whole genome shotgun (WGS) entry which is preliminary data.</text>
</comment>
<name>A0ABT2FUE6_9CORY</name>
<dbReference type="InterPro" id="IPR002328">
    <property type="entry name" value="ADH_Zn_CS"/>
</dbReference>
<organism evidence="3 4">
    <name type="scientific">Corynebacterium lemuris</name>
    <dbReference type="NCBI Taxonomy" id="1859292"/>
    <lineage>
        <taxon>Bacteria</taxon>
        <taxon>Bacillati</taxon>
        <taxon>Actinomycetota</taxon>
        <taxon>Actinomycetes</taxon>
        <taxon>Mycobacteriales</taxon>
        <taxon>Corynebacteriaceae</taxon>
        <taxon>Corynebacterium</taxon>
    </lineage>
</organism>
<evidence type="ECO:0000313" key="3">
    <source>
        <dbReference type="EMBL" id="MCS5478853.1"/>
    </source>
</evidence>
<gene>
    <name evidence="3" type="ORF">NYP18_04195</name>
</gene>
<dbReference type="PROSITE" id="PS00059">
    <property type="entry name" value="ADH_ZINC"/>
    <property type="match status" value="1"/>
</dbReference>
<dbReference type="Pfam" id="PF08240">
    <property type="entry name" value="ADH_N"/>
    <property type="match status" value="1"/>
</dbReference>
<evidence type="ECO:0000313" key="4">
    <source>
        <dbReference type="Proteomes" id="UP001205965"/>
    </source>
</evidence>
<keyword evidence="4" id="KW-1185">Reference proteome</keyword>
<dbReference type="EMBL" id="JANWTC010000002">
    <property type="protein sequence ID" value="MCS5478853.1"/>
    <property type="molecule type" value="Genomic_DNA"/>
</dbReference>
<dbReference type="SUPFAM" id="SSF50129">
    <property type="entry name" value="GroES-like"/>
    <property type="match status" value="1"/>
</dbReference>
<keyword evidence="1" id="KW-0560">Oxidoreductase</keyword>
<protein>
    <submittedName>
        <fullName evidence="3">Alcohol dehydrogenase catalytic domain-containing protein</fullName>
    </submittedName>
</protein>
<sequence>MPHRPEHTVGGHAAALPGVLGHEESGIVKVAGEGAGDVRAGSRVILG</sequence>
<proteinExistence type="predicted"/>
<reference evidence="3 4" key="1">
    <citation type="submission" date="2022-08" db="EMBL/GenBank/DDBJ databases">
        <title>YIM 101645 draft genome.</title>
        <authorList>
            <person name="Chen X."/>
        </authorList>
    </citation>
    <scope>NUCLEOTIDE SEQUENCE [LARGE SCALE GENOMIC DNA]</scope>
    <source>
        <strain evidence="3 4">YIM 101645</strain>
    </source>
</reference>
<dbReference type="InterPro" id="IPR013154">
    <property type="entry name" value="ADH-like_N"/>
</dbReference>
<dbReference type="RefSeq" id="WP_259426926.1">
    <property type="nucleotide sequence ID" value="NZ_JANWTC010000002.1"/>
</dbReference>
<feature type="domain" description="Alcohol dehydrogenase-like N-terminal" evidence="2">
    <location>
        <begin position="9"/>
        <end position="45"/>
    </location>
</feature>
<accession>A0ABT2FUE6</accession>